<dbReference type="PANTHER" id="PTHR47297">
    <property type="match status" value="1"/>
</dbReference>
<dbReference type="InterPro" id="IPR000868">
    <property type="entry name" value="Isochorismatase-like_dom"/>
</dbReference>
<evidence type="ECO:0000256" key="9">
    <source>
        <dbReference type="ARBA" id="ARBA00023328"/>
    </source>
</evidence>
<dbReference type="GO" id="GO:0031262">
    <property type="term" value="C:Ndc80 complex"/>
    <property type="evidence" value="ECO:0007669"/>
    <property type="project" value="InterPro"/>
</dbReference>
<dbReference type="SUPFAM" id="SSF52499">
    <property type="entry name" value="Isochorismatase-like hydrolases"/>
    <property type="match status" value="1"/>
</dbReference>
<dbReference type="AlphaFoldDB" id="A0A6N2MM52"/>
<sequence length="665" mass="75266">MSKFEYPILSRTDMISILAESQIAAIIESDLKNPTPDFVADIYTRLLVYLDLLHEEDEGQVEFAALEQLENPHYHVGSARIMNLYIKVITMLQCPADITLRDLLKPQGDRTQFFLSAILNFCLHKDSKMNELRPIGEELTLLDEQRRGLEDKISQLNAEIVEYNDARESELPLVQEVDGKVKELRQKIAGLNNHQMSLRASYRKLKERSSEMDGEISRAEFDLVQSVQENANLRSKIVQSPDKLQRALEEKRPVREEARNAERLAMQSFEAKTAVLEVHTKALKKMSKHFDQMQAIHEQVNSAKSIEKDYKALKAKLSDDGLMDKSLDAKLLNELKKLREKERDMKGEEATKEYNTIKSEVESRRHDLEARQRKVESVLTEVDAITSKTNMVIESCAAEVQKLVSKREEIAEQVKERFIHFTFVLAFVAVKKKMPTQTVDLLKNELPLEQESVVLAEDVVNGLVLVDIINGFCSVGAGNLAPREPNRQITGMINESARLARLFCDKKLPVLAFLDSHQPNKPEEPYPPHCIAGTEESQLVPALQWIENEPNVTIRRKDCFDGYLGSVEADGSNVFVDWVKNNQIKTILVVGICTDICVLDFVCSTLSARNRGFLTPMENVIVYSCGCATFDVPLHVARNTKGLYMAKERGAVIANEVSLATPKKP</sequence>
<accession>A0A6N2MM52</accession>
<evidence type="ECO:0000313" key="13">
    <source>
        <dbReference type="EMBL" id="VFU55315.1"/>
    </source>
</evidence>
<keyword evidence="7 10" id="KW-0175">Coiled coil</keyword>
<keyword evidence="5" id="KW-0132">Cell division</keyword>
<dbReference type="Pfam" id="PF03800">
    <property type="entry name" value="Nuf2"/>
    <property type="match status" value="1"/>
</dbReference>
<evidence type="ECO:0000256" key="2">
    <source>
        <dbReference type="ARBA" id="ARBA00005498"/>
    </source>
</evidence>
<dbReference type="InterPro" id="IPR038275">
    <property type="entry name" value="Nuf2_N_sf"/>
</dbReference>
<dbReference type="CDD" id="cd00431">
    <property type="entry name" value="cysteine_hydrolases"/>
    <property type="match status" value="1"/>
</dbReference>
<dbReference type="GO" id="GO:0008936">
    <property type="term" value="F:nicotinamidase activity"/>
    <property type="evidence" value="ECO:0007669"/>
    <property type="project" value="InterPro"/>
</dbReference>
<evidence type="ECO:0000256" key="8">
    <source>
        <dbReference type="ARBA" id="ARBA00023306"/>
    </source>
</evidence>
<dbReference type="InterPro" id="IPR036380">
    <property type="entry name" value="Isochorismatase-like_sf"/>
</dbReference>
<feature type="domain" description="Isochorismatase-like" evidence="11">
    <location>
        <begin position="463"/>
        <end position="637"/>
    </location>
</feature>
<evidence type="ECO:0000256" key="1">
    <source>
        <dbReference type="ARBA" id="ARBA00004584"/>
    </source>
</evidence>
<feature type="coiled-coil region" evidence="10">
    <location>
        <begin position="139"/>
        <end position="194"/>
    </location>
</feature>
<evidence type="ECO:0000259" key="11">
    <source>
        <dbReference type="Pfam" id="PF00857"/>
    </source>
</evidence>
<evidence type="ECO:0000256" key="5">
    <source>
        <dbReference type="ARBA" id="ARBA00022618"/>
    </source>
</evidence>
<dbReference type="Gene3D" id="3.40.50.850">
    <property type="entry name" value="Isochorismatase-like"/>
    <property type="match status" value="1"/>
</dbReference>
<dbReference type="EMBL" id="CAADRP010001885">
    <property type="protein sequence ID" value="VFU55315.1"/>
    <property type="molecule type" value="Genomic_DNA"/>
</dbReference>
<evidence type="ECO:0000256" key="4">
    <source>
        <dbReference type="ARBA" id="ARBA00022454"/>
    </source>
</evidence>
<gene>
    <name evidence="13" type="ORF">SVIM_LOCUS392769</name>
</gene>
<comment type="similarity">
    <text evidence="2">Belongs to the NUF2 family.</text>
</comment>
<keyword evidence="6" id="KW-0498">Mitosis</keyword>
<keyword evidence="4" id="KW-0158">Chromosome</keyword>
<dbReference type="Pfam" id="PF00857">
    <property type="entry name" value="Isochorismatase"/>
    <property type="match status" value="1"/>
</dbReference>
<feature type="domain" description="Kinetochore protein Nuf2 N-terminal" evidence="12">
    <location>
        <begin position="4"/>
        <end position="138"/>
    </location>
</feature>
<comment type="similarity">
    <text evidence="3">Belongs to the isochorismatase family.</text>
</comment>
<proteinExistence type="inferred from homology"/>
<reference evidence="13" key="1">
    <citation type="submission" date="2019-03" db="EMBL/GenBank/DDBJ databases">
        <authorList>
            <person name="Mank J."/>
            <person name="Almeida P."/>
        </authorList>
    </citation>
    <scope>NUCLEOTIDE SEQUENCE</scope>
    <source>
        <strain evidence="13">78183</strain>
    </source>
</reference>
<dbReference type="GO" id="GO:0051301">
    <property type="term" value="P:cell division"/>
    <property type="evidence" value="ECO:0007669"/>
    <property type="project" value="UniProtKB-KW"/>
</dbReference>
<dbReference type="InterPro" id="IPR044717">
    <property type="entry name" value="NIC1"/>
</dbReference>
<protein>
    <submittedName>
        <fullName evidence="13">Uncharacterized protein</fullName>
    </submittedName>
</protein>
<keyword evidence="9" id="KW-0137">Centromere</keyword>
<dbReference type="Gene3D" id="1.10.418.60">
    <property type="entry name" value="Ncd80 complex, Nuf2 subunit"/>
    <property type="match status" value="1"/>
</dbReference>
<evidence type="ECO:0000256" key="6">
    <source>
        <dbReference type="ARBA" id="ARBA00022776"/>
    </source>
</evidence>
<dbReference type="GO" id="GO:0019365">
    <property type="term" value="P:pyridine nucleotide salvage"/>
    <property type="evidence" value="ECO:0007669"/>
    <property type="project" value="InterPro"/>
</dbReference>
<evidence type="ECO:0000256" key="3">
    <source>
        <dbReference type="ARBA" id="ARBA00006336"/>
    </source>
</evidence>
<comment type="subcellular location">
    <subcellularLocation>
        <location evidence="1">Chromosome</location>
        <location evidence="1">Centromere</location>
    </subcellularLocation>
</comment>
<evidence type="ECO:0000256" key="10">
    <source>
        <dbReference type="SAM" id="Coils"/>
    </source>
</evidence>
<dbReference type="PANTHER" id="PTHR47297:SF2">
    <property type="entry name" value="OS02G0606800 PROTEIN"/>
    <property type="match status" value="1"/>
</dbReference>
<keyword evidence="8" id="KW-0131">Cell cycle</keyword>
<dbReference type="InterPro" id="IPR005549">
    <property type="entry name" value="Kinetochore_Nuf2_N"/>
</dbReference>
<evidence type="ECO:0000259" key="12">
    <source>
        <dbReference type="Pfam" id="PF03800"/>
    </source>
</evidence>
<organism evidence="13">
    <name type="scientific">Salix viminalis</name>
    <name type="common">Common osier</name>
    <name type="synonym">Basket willow</name>
    <dbReference type="NCBI Taxonomy" id="40686"/>
    <lineage>
        <taxon>Eukaryota</taxon>
        <taxon>Viridiplantae</taxon>
        <taxon>Streptophyta</taxon>
        <taxon>Embryophyta</taxon>
        <taxon>Tracheophyta</taxon>
        <taxon>Spermatophyta</taxon>
        <taxon>Magnoliopsida</taxon>
        <taxon>eudicotyledons</taxon>
        <taxon>Gunneridae</taxon>
        <taxon>Pentapetalae</taxon>
        <taxon>rosids</taxon>
        <taxon>fabids</taxon>
        <taxon>Malpighiales</taxon>
        <taxon>Salicaceae</taxon>
        <taxon>Saliceae</taxon>
        <taxon>Salix</taxon>
    </lineage>
</organism>
<name>A0A6N2MM52_SALVM</name>
<evidence type="ECO:0000256" key="7">
    <source>
        <dbReference type="ARBA" id="ARBA00023054"/>
    </source>
</evidence>